<evidence type="ECO:0000313" key="3">
    <source>
        <dbReference type="Proteomes" id="UP001165565"/>
    </source>
</evidence>
<dbReference type="Proteomes" id="UP001165565">
    <property type="component" value="Unassembled WGS sequence"/>
</dbReference>
<sequence length="135" mass="15347">MSDEIPLRSWFEAYVAAFNRDDFDAFGAYYADDVIFEGQAARLIGREAVLAFYRGVKAKLDETLELLTFVGSRDLGRIAVEMRTRLVARHDWPEMPTGAMRKGDVRESVNFILYDIVDGRFARIRSARFASARAA</sequence>
<dbReference type="Gene3D" id="3.10.450.50">
    <property type="match status" value="1"/>
</dbReference>
<dbReference type="Pfam" id="PF12680">
    <property type="entry name" value="SnoaL_2"/>
    <property type="match status" value="1"/>
</dbReference>
<gene>
    <name evidence="2" type="ORF">NEE01_01025</name>
</gene>
<dbReference type="SUPFAM" id="SSF54427">
    <property type="entry name" value="NTF2-like"/>
    <property type="match status" value="1"/>
</dbReference>
<dbReference type="EMBL" id="JANFAV010000001">
    <property type="protein sequence ID" value="MCW6533357.1"/>
    <property type="molecule type" value="Genomic_DNA"/>
</dbReference>
<proteinExistence type="predicted"/>
<reference evidence="2" key="1">
    <citation type="submission" date="2022-06" db="EMBL/GenBank/DDBJ databases">
        <title>Sphingomonas sp. nov. isolated from rhizosphere soil of tomato.</title>
        <authorList>
            <person name="Dong H."/>
            <person name="Gao R."/>
        </authorList>
    </citation>
    <scope>NUCLEOTIDE SEQUENCE</scope>
    <source>
        <strain evidence="2">MMSM24</strain>
    </source>
</reference>
<protein>
    <submittedName>
        <fullName evidence="2">Nuclear transport factor 2 family protein</fullName>
    </submittedName>
</protein>
<evidence type="ECO:0000259" key="1">
    <source>
        <dbReference type="Pfam" id="PF12680"/>
    </source>
</evidence>
<name>A0AA42CP56_9SPHN</name>
<dbReference type="RefSeq" id="WP_179514354.1">
    <property type="nucleotide sequence ID" value="NZ_JANFAV010000001.1"/>
</dbReference>
<feature type="domain" description="SnoaL-like" evidence="1">
    <location>
        <begin position="12"/>
        <end position="123"/>
    </location>
</feature>
<keyword evidence="3" id="KW-1185">Reference proteome</keyword>
<accession>A0AA42CP56</accession>
<organism evidence="2 3">
    <name type="scientific">Sphingomonas lycopersici</name>
    <dbReference type="NCBI Taxonomy" id="2951807"/>
    <lineage>
        <taxon>Bacteria</taxon>
        <taxon>Pseudomonadati</taxon>
        <taxon>Pseudomonadota</taxon>
        <taxon>Alphaproteobacteria</taxon>
        <taxon>Sphingomonadales</taxon>
        <taxon>Sphingomonadaceae</taxon>
        <taxon>Sphingomonas</taxon>
    </lineage>
</organism>
<dbReference type="InterPro" id="IPR037401">
    <property type="entry name" value="SnoaL-like"/>
</dbReference>
<comment type="caution">
    <text evidence="2">The sequence shown here is derived from an EMBL/GenBank/DDBJ whole genome shotgun (WGS) entry which is preliminary data.</text>
</comment>
<dbReference type="AlphaFoldDB" id="A0AA42CP56"/>
<dbReference type="InterPro" id="IPR032710">
    <property type="entry name" value="NTF2-like_dom_sf"/>
</dbReference>
<evidence type="ECO:0000313" key="2">
    <source>
        <dbReference type="EMBL" id="MCW6533357.1"/>
    </source>
</evidence>